<dbReference type="AlphaFoldDB" id="A0A0B2WKT1"/>
<organism evidence="3 4">
    <name type="scientific">Metarhizium album (strain ARSEF 1941)</name>
    <dbReference type="NCBI Taxonomy" id="1081103"/>
    <lineage>
        <taxon>Eukaryota</taxon>
        <taxon>Fungi</taxon>
        <taxon>Dikarya</taxon>
        <taxon>Ascomycota</taxon>
        <taxon>Pezizomycotina</taxon>
        <taxon>Sordariomycetes</taxon>
        <taxon>Hypocreomycetidae</taxon>
        <taxon>Hypocreales</taxon>
        <taxon>Clavicipitaceae</taxon>
        <taxon>Metarhizium</taxon>
    </lineage>
</organism>
<feature type="compositionally biased region" description="Basic residues" evidence="1">
    <location>
        <begin position="449"/>
        <end position="460"/>
    </location>
</feature>
<dbReference type="Proteomes" id="UP000030816">
    <property type="component" value="Unassembled WGS sequence"/>
</dbReference>
<feature type="compositionally biased region" description="Low complexity" evidence="1">
    <location>
        <begin position="338"/>
        <end position="348"/>
    </location>
</feature>
<dbReference type="InterPro" id="IPR057218">
    <property type="entry name" value="DUF7896"/>
</dbReference>
<dbReference type="EMBL" id="AZHE01000038">
    <property type="protein sequence ID" value="KHN94239.1"/>
    <property type="molecule type" value="Genomic_DNA"/>
</dbReference>
<name>A0A0B2WKT1_METAS</name>
<dbReference type="HOGENOM" id="CLU_430871_0_0_1"/>
<feature type="compositionally biased region" description="Basic and acidic residues" evidence="1">
    <location>
        <begin position="229"/>
        <end position="245"/>
    </location>
</feature>
<dbReference type="PANTHER" id="PTHR42031:SF1">
    <property type="entry name" value="KEY LIME PATHOGENICITY PROTEIN"/>
    <property type="match status" value="1"/>
</dbReference>
<protein>
    <submittedName>
        <fullName evidence="3">Key lime pathogenicity protein</fullName>
    </submittedName>
</protein>
<feature type="domain" description="DUF7896" evidence="2">
    <location>
        <begin position="400"/>
        <end position="488"/>
    </location>
</feature>
<keyword evidence="4" id="KW-1185">Reference proteome</keyword>
<dbReference type="Pfam" id="PF25438">
    <property type="entry name" value="DUF7896"/>
    <property type="match status" value="1"/>
</dbReference>
<feature type="compositionally biased region" description="Polar residues" evidence="1">
    <location>
        <begin position="43"/>
        <end position="57"/>
    </location>
</feature>
<feature type="region of interest" description="Disordered" evidence="1">
    <location>
        <begin position="449"/>
        <end position="476"/>
    </location>
</feature>
<comment type="caution">
    <text evidence="3">The sequence shown here is derived from an EMBL/GenBank/DDBJ whole genome shotgun (WGS) entry which is preliminary data.</text>
</comment>
<evidence type="ECO:0000256" key="1">
    <source>
        <dbReference type="SAM" id="MobiDB-lite"/>
    </source>
</evidence>
<feature type="compositionally biased region" description="Polar residues" evidence="1">
    <location>
        <begin position="194"/>
        <end position="213"/>
    </location>
</feature>
<dbReference type="RefSeq" id="XP_040675305.1">
    <property type="nucleotide sequence ID" value="XM_040826673.1"/>
</dbReference>
<dbReference type="GeneID" id="63742330"/>
<dbReference type="STRING" id="1081103.A0A0B2WKT1"/>
<gene>
    <name evidence="3" type="ORF">MAM_07875</name>
</gene>
<evidence type="ECO:0000259" key="2">
    <source>
        <dbReference type="Pfam" id="PF25438"/>
    </source>
</evidence>
<feature type="region of interest" description="Disordered" evidence="1">
    <location>
        <begin position="180"/>
        <end position="245"/>
    </location>
</feature>
<dbReference type="PANTHER" id="PTHR42031">
    <property type="entry name" value="KEY LIME PATHOGENICITY PROTEIN"/>
    <property type="match status" value="1"/>
</dbReference>
<proteinExistence type="predicted"/>
<feature type="region of interest" description="Disordered" evidence="1">
    <location>
        <begin position="33"/>
        <end position="57"/>
    </location>
</feature>
<evidence type="ECO:0000313" key="3">
    <source>
        <dbReference type="EMBL" id="KHN94239.1"/>
    </source>
</evidence>
<reference evidence="3 4" key="1">
    <citation type="journal article" date="2014" name="Proc. Natl. Acad. Sci. U.S.A.">
        <title>Trajectory and genomic determinants of fungal-pathogen speciation and host adaptation.</title>
        <authorList>
            <person name="Hu X."/>
            <person name="Xiao G."/>
            <person name="Zheng P."/>
            <person name="Shang Y."/>
            <person name="Su Y."/>
            <person name="Zhang X."/>
            <person name="Liu X."/>
            <person name="Zhan S."/>
            <person name="St Leger R.J."/>
            <person name="Wang C."/>
        </authorList>
    </citation>
    <scope>NUCLEOTIDE SEQUENCE [LARGE SCALE GENOMIC DNA]</scope>
    <source>
        <strain evidence="3 4">ARSEF 1941</strain>
    </source>
</reference>
<sequence length="635" mass="69076">MTKATSTAREEQLQLEVDTLKARVELYENRIASQHHHSPDPGFSTNPPCWTAQSSKGSRASFDAAMDGRRGHAWRTQARQKDVLQQDHPDHLMTRSISNHSELDMPYMYGGAAASFASAPGLVNGSSRAASISSHLASVHGNVTLPDVGVHPGNYLLTQDWYSEQSYLASNETYLSPYEAQNSTVPSAPPSMVSGFSAQEPTQPLTRQNSSFGGSLDANMVRFPSSQSHRTDELSPHDPLRPSDAENHCAISTVSETYFLAIGSRFSMNGQEYPPATGNAPLLLPTSVSQSMERSISNTSTSSAKSAGSNAERRAREALTRTLQNGKTNVIRPKADSTPTATNPTAAPQRKAGKMALQKTPYQRPKGPKVFCRFCKDHPDGFRGDHELRRHLNAKHKGVVKKYVCRDPATVGLTSGVQALQPLSDCKACSSGKKYGAYYNAAAHLRRTHFKPKAPRGKNKKPNDEKRGGKGGGDWPAMSELKLWFKEVLVSRDDDDGDDDDECSVIEVPDGEDLAVDDDSNSFDWMIDQTVDENASDCDAEGDSCIPPWSTMTAQYQHDGMCGLRTTAVEDTQMGELSSLDQVHPVSYALDEFSLAGNDTGPYDPVLLESTSSTSAPAFYIHGQSYQRPNGPGPV</sequence>
<dbReference type="OrthoDB" id="5377599at2759"/>
<feature type="compositionally biased region" description="Low complexity" evidence="1">
    <location>
        <begin position="295"/>
        <end position="310"/>
    </location>
</feature>
<feature type="region of interest" description="Disordered" evidence="1">
    <location>
        <begin position="290"/>
        <end position="364"/>
    </location>
</feature>
<evidence type="ECO:0000313" key="4">
    <source>
        <dbReference type="Proteomes" id="UP000030816"/>
    </source>
</evidence>
<accession>A0A0B2WKT1</accession>